<name>A0ABP9WQC0_9GAMM</name>
<dbReference type="EMBL" id="BAABRT010000006">
    <property type="protein sequence ID" value="GAA5524410.1"/>
    <property type="molecule type" value="Genomic_DNA"/>
</dbReference>
<keyword evidence="2" id="KW-1185">Reference proteome</keyword>
<proteinExistence type="predicted"/>
<evidence type="ECO:0008006" key="3">
    <source>
        <dbReference type="Google" id="ProtNLM"/>
    </source>
</evidence>
<protein>
    <recommendedName>
        <fullName evidence="3">Squalene cyclase C-terminal domain-containing protein</fullName>
    </recommendedName>
</protein>
<dbReference type="SUPFAM" id="SSF48239">
    <property type="entry name" value="Terpenoid cyclases/Protein prenyltransferases"/>
    <property type="match status" value="2"/>
</dbReference>
<evidence type="ECO:0000313" key="2">
    <source>
        <dbReference type="Proteomes" id="UP001408594"/>
    </source>
</evidence>
<evidence type="ECO:0000313" key="1">
    <source>
        <dbReference type="EMBL" id="GAA5524410.1"/>
    </source>
</evidence>
<comment type="caution">
    <text evidence="1">The sequence shown here is derived from an EMBL/GenBank/DDBJ whole genome shotgun (WGS) entry which is preliminary data.</text>
</comment>
<accession>A0ABP9WQC0</accession>
<dbReference type="InterPro" id="IPR008930">
    <property type="entry name" value="Terpenoid_cyclase/PrenylTrfase"/>
</dbReference>
<dbReference type="Gene3D" id="1.50.10.20">
    <property type="match status" value="1"/>
</dbReference>
<gene>
    <name evidence="1" type="ORF">Maes01_00967</name>
</gene>
<reference evidence="1 2" key="1">
    <citation type="submission" date="2024-02" db="EMBL/GenBank/DDBJ databases">
        <title>Microbulbifer aestuariivivens NBRC 112533.</title>
        <authorList>
            <person name="Ichikawa N."/>
            <person name="Katano-Makiyama Y."/>
            <person name="Hidaka K."/>
        </authorList>
    </citation>
    <scope>NUCLEOTIDE SEQUENCE [LARGE SCALE GENOMIC DNA]</scope>
    <source>
        <strain evidence="1 2">NBRC 112533</strain>
    </source>
</reference>
<dbReference type="RefSeq" id="WP_345549375.1">
    <property type="nucleotide sequence ID" value="NZ_BAABRT010000006.1"/>
</dbReference>
<dbReference type="Proteomes" id="UP001408594">
    <property type="component" value="Unassembled WGS sequence"/>
</dbReference>
<sequence length="654" mass="71920">MFAKDQDLARRVSRCISESARALGAPPTTGWLAKLLENTYFESFSPLSGTELGVLVSLDSESPERLRIATQPGSKCCRDTLSNILTQAGTAGVEANEQLKILGDGSGHIRDKWQISLGSAFGKDQPEFRLYVGTTEEGASGELPSALRQAGIWGPKLTDSSAELVERVKSFSTLIGVSKRLGRQTSYLLYFSSNIPLSYDLIEYICEPLGKSAANQAKDYCATHTKISAPAKSFGWGVAIGGSGELLYLKLELTPEALSQNQKTDYQQPLKGTIDDLRKKAMSAGLEMQDHSLSIRLTDKKTSITHYFSYTSGMTSHRIGSTFCRSRFTTSRNSFNNTDKLTKTVQTALSAVLEQQNSDGSWSDFEVDGIGKADDWVTAHIAYRLSQLPKNWNNNHITTATNKACDYLLEKNRPGWGYNDQSPVDADSTAHAILLIETVKGEIDPEILSKLLEFQNSDGGFSTFQRTDDIPSLHSWCNSHPDVTPLAIQALAPSVTNHAVKPAIAMALQRVELDRLQDGNWPAFWWDLRWYTAAAWARTSKTLNTPPPDFSWSRTKISSGYECRSALDAAYLLELSTAHRRQDIASLATEFLLDNQLANGLWPTVPALRVTLPEIDEPWNTPNSGALYSEISGVYSSATILSAIVHSAPELEPE</sequence>
<organism evidence="1 2">
    <name type="scientific">Microbulbifer aestuariivivens</name>
    <dbReference type="NCBI Taxonomy" id="1908308"/>
    <lineage>
        <taxon>Bacteria</taxon>
        <taxon>Pseudomonadati</taxon>
        <taxon>Pseudomonadota</taxon>
        <taxon>Gammaproteobacteria</taxon>
        <taxon>Cellvibrionales</taxon>
        <taxon>Microbulbiferaceae</taxon>
        <taxon>Microbulbifer</taxon>
    </lineage>
</organism>